<evidence type="ECO:0000313" key="2">
    <source>
        <dbReference type="WBParaSite" id="ES5_v2.g14899.t1"/>
    </source>
</evidence>
<protein>
    <submittedName>
        <fullName evidence="2">Uncharacterized protein</fullName>
    </submittedName>
</protein>
<sequence length="109" mass="12616">MLGKNGQKIRFERMKSMGQMQNLDEAKELQLRILDHLYILNGSDKTKTPNVFENNGKIYLGRKGSRRVLTIQEAMKEFPVIDYNKPFDSCINPFDKKYIASSEKAQNLS</sequence>
<dbReference type="WBParaSite" id="ES5_v2.g14899.t1">
    <property type="protein sequence ID" value="ES5_v2.g14899.t1"/>
    <property type="gene ID" value="ES5_v2.g14899"/>
</dbReference>
<name>A0AC34FBZ3_9BILA</name>
<proteinExistence type="predicted"/>
<evidence type="ECO:0000313" key="1">
    <source>
        <dbReference type="Proteomes" id="UP000887579"/>
    </source>
</evidence>
<organism evidence="1 2">
    <name type="scientific">Panagrolaimus sp. ES5</name>
    <dbReference type="NCBI Taxonomy" id="591445"/>
    <lineage>
        <taxon>Eukaryota</taxon>
        <taxon>Metazoa</taxon>
        <taxon>Ecdysozoa</taxon>
        <taxon>Nematoda</taxon>
        <taxon>Chromadorea</taxon>
        <taxon>Rhabditida</taxon>
        <taxon>Tylenchina</taxon>
        <taxon>Panagrolaimomorpha</taxon>
        <taxon>Panagrolaimoidea</taxon>
        <taxon>Panagrolaimidae</taxon>
        <taxon>Panagrolaimus</taxon>
    </lineage>
</organism>
<accession>A0AC34FBZ3</accession>
<reference evidence="2" key="1">
    <citation type="submission" date="2022-11" db="UniProtKB">
        <authorList>
            <consortium name="WormBaseParasite"/>
        </authorList>
    </citation>
    <scope>IDENTIFICATION</scope>
</reference>
<dbReference type="Proteomes" id="UP000887579">
    <property type="component" value="Unplaced"/>
</dbReference>